<evidence type="ECO:0000313" key="2">
    <source>
        <dbReference type="EMBL" id="KAH9421587.1"/>
    </source>
</evidence>
<keyword evidence="1" id="KW-1133">Transmembrane helix</keyword>
<reference evidence="2 3" key="2">
    <citation type="journal article" date="2022" name="Mol. Biol. Evol.">
        <title>Comparative Genomics Reveals Insights into the Divergent Evolution of Astigmatic Mites and Household Pest Adaptations.</title>
        <authorList>
            <person name="Xiong Q."/>
            <person name="Wan A.T."/>
            <person name="Liu X."/>
            <person name="Fung C.S."/>
            <person name="Xiao X."/>
            <person name="Malainual N."/>
            <person name="Hou J."/>
            <person name="Wang L."/>
            <person name="Wang M."/>
            <person name="Yang K.Y."/>
            <person name="Cui Y."/>
            <person name="Leung E.L."/>
            <person name="Nong W."/>
            <person name="Shin S.K."/>
            <person name="Au S.W."/>
            <person name="Jeong K.Y."/>
            <person name="Chew F.T."/>
            <person name="Hui J.H."/>
            <person name="Leung T.F."/>
            <person name="Tungtrongchitr A."/>
            <person name="Zhong N."/>
            <person name="Liu Z."/>
            <person name="Tsui S.K."/>
        </authorList>
    </citation>
    <scope>NUCLEOTIDE SEQUENCE [LARGE SCALE GENOMIC DNA]</scope>
    <source>
        <strain evidence="2">Derp</strain>
    </source>
</reference>
<keyword evidence="3" id="KW-1185">Reference proteome</keyword>
<keyword evidence="1" id="KW-0472">Membrane</keyword>
<evidence type="ECO:0000313" key="3">
    <source>
        <dbReference type="Proteomes" id="UP000887458"/>
    </source>
</evidence>
<dbReference type="Proteomes" id="UP000887458">
    <property type="component" value="Unassembled WGS sequence"/>
</dbReference>
<keyword evidence="1" id="KW-0812">Transmembrane</keyword>
<sequence>MDLKPLIFEDVVVVVGLVLVKAVVIVNLKANSGRRRGRRSGHDRGVFGEFKEEEKKIRTTALQAIGHWLRLLSRRSLA</sequence>
<gene>
    <name evidence="2" type="ORF">DERP_008988</name>
</gene>
<proteinExistence type="predicted"/>
<feature type="transmembrane region" description="Helical" evidence="1">
    <location>
        <begin position="6"/>
        <end position="28"/>
    </location>
</feature>
<reference evidence="2 3" key="1">
    <citation type="journal article" date="2018" name="J. Allergy Clin. Immunol.">
        <title>High-quality assembly of Dermatophagoides pteronyssinus genome and transcriptome reveals a wide range of novel allergens.</title>
        <authorList>
            <person name="Liu X.Y."/>
            <person name="Yang K.Y."/>
            <person name="Wang M.Q."/>
            <person name="Kwok J.S."/>
            <person name="Zeng X."/>
            <person name="Yang Z."/>
            <person name="Xiao X.J."/>
            <person name="Lau C.P."/>
            <person name="Li Y."/>
            <person name="Huang Z.M."/>
            <person name="Ba J.G."/>
            <person name="Yim A.K."/>
            <person name="Ouyang C.Y."/>
            <person name="Ngai S.M."/>
            <person name="Chan T.F."/>
            <person name="Leung E.L."/>
            <person name="Liu L."/>
            <person name="Liu Z.G."/>
            <person name="Tsui S.K."/>
        </authorList>
    </citation>
    <scope>NUCLEOTIDE SEQUENCE [LARGE SCALE GENOMIC DNA]</scope>
    <source>
        <strain evidence="2">Derp</strain>
    </source>
</reference>
<organism evidence="2 3">
    <name type="scientific">Dermatophagoides pteronyssinus</name>
    <name type="common">European house dust mite</name>
    <dbReference type="NCBI Taxonomy" id="6956"/>
    <lineage>
        <taxon>Eukaryota</taxon>
        <taxon>Metazoa</taxon>
        <taxon>Ecdysozoa</taxon>
        <taxon>Arthropoda</taxon>
        <taxon>Chelicerata</taxon>
        <taxon>Arachnida</taxon>
        <taxon>Acari</taxon>
        <taxon>Acariformes</taxon>
        <taxon>Sarcoptiformes</taxon>
        <taxon>Astigmata</taxon>
        <taxon>Psoroptidia</taxon>
        <taxon>Analgoidea</taxon>
        <taxon>Pyroglyphidae</taxon>
        <taxon>Dermatophagoidinae</taxon>
        <taxon>Dermatophagoides</taxon>
    </lineage>
</organism>
<name>A0ABQ8JGM8_DERPT</name>
<dbReference type="EMBL" id="NJHN03000039">
    <property type="protein sequence ID" value="KAH9421587.1"/>
    <property type="molecule type" value="Genomic_DNA"/>
</dbReference>
<protein>
    <submittedName>
        <fullName evidence="2">Uncharacterized protein</fullName>
    </submittedName>
</protein>
<comment type="caution">
    <text evidence="2">The sequence shown here is derived from an EMBL/GenBank/DDBJ whole genome shotgun (WGS) entry which is preliminary data.</text>
</comment>
<accession>A0ABQ8JGM8</accession>
<evidence type="ECO:0000256" key="1">
    <source>
        <dbReference type="SAM" id="Phobius"/>
    </source>
</evidence>